<name>A0A9Q1AVK8_9SAUR</name>
<evidence type="ECO:0000313" key="4">
    <source>
        <dbReference type="Proteomes" id="UP001142489"/>
    </source>
</evidence>
<feature type="region of interest" description="Disordered" evidence="1">
    <location>
        <begin position="106"/>
        <end position="128"/>
    </location>
</feature>
<dbReference type="InterPro" id="IPR011029">
    <property type="entry name" value="DEATH-like_dom_sf"/>
</dbReference>
<feature type="compositionally biased region" description="Basic residues" evidence="1">
    <location>
        <begin position="230"/>
        <end position="239"/>
    </location>
</feature>
<dbReference type="Pfam" id="PF02758">
    <property type="entry name" value="PYRIN"/>
    <property type="match status" value="1"/>
</dbReference>
<comment type="caution">
    <text evidence="3">The sequence shown here is derived from an EMBL/GenBank/DDBJ whole genome shotgun (WGS) entry which is preliminary data.</text>
</comment>
<dbReference type="Gene3D" id="1.10.533.10">
    <property type="entry name" value="Death Domain, Fas"/>
    <property type="match status" value="1"/>
</dbReference>
<evidence type="ECO:0000259" key="2">
    <source>
        <dbReference type="PROSITE" id="PS50824"/>
    </source>
</evidence>
<dbReference type="EMBL" id="JAPFRF010000012">
    <property type="protein sequence ID" value="KAJ7313496.1"/>
    <property type="molecule type" value="Genomic_DNA"/>
</dbReference>
<dbReference type="PROSITE" id="PS50824">
    <property type="entry name" value="DAPIN"/>
    <property type="match status" value="1"/>
</dbReference>
<dbReference type="Proteomes" id="UP001142489">
    <property type="component" value="Unassembled WGS sequence"/>
</dbReference>
<evidence type="ECO:0000313" key="3">
    <source>
        <dbReference type="EMBL" id="KAJ7313496.1"/>
    </source>
</evidence>
<protein>
    <recommendedName>
        <fullName evidence="2">Pyrin domain-containing protein</fullName>
    </recommendedName>
</protein>
<feature type="region of interest" description="Disordered" evidence="1">
    <location>
        <begin position="230"/>
        <end position="287"/>
    </location>
</feature>
<feature type="domain" description="Pyrin" evidence="2">
    <location>
        <begin position="18"/>
        <end position="76"/>
    </location>
</feature>
<feature type="compositionally biased region" description="Basic and acidic residues" evidence="1">
    <location>
        <begin position="106"/>
        <end position="117"/>
    </location>
</feature>
<feature type="compositionally biased region" description="Polar residues" evidence="1">
    <location>
        <begin position="265"/>
        <end position="281"/>
    </location>
</feature>
<gene>
    <name evidence="3" type="ORF">JRQ81_004918</name>
</gene>
<dbReference type="AlphaFoldDB" id="A0A9Q1AVK8"/>
<reference evidence="3" key="1">
    <citation type="journal article" date="2023" name="DNA Res.">
        <title>Chromosome-level genome assembly of Phrynocephalus forsythii using third-generation DNA sequencing and Hi-C analysis.</title>
        <authorList>
            <person name="Qi Y."/>
            <person name="Zhao W."/>
            <person name="Zhao Y."/>
            <person name="Niu C."/>
            <person name="Cao S."/>
            <person name="Zhang Y."/>
        </authorList>
    </citation>
    <scope>NUCLEOTIDE SEQUENCE</scope>
    <source>
        <tissue evidence="3">Muscle</tissue>
    </source>
</reference>
<evidence type="ECO:0000256" key="1">
    <source>
        <dbReference type="SAM" id="MobiDB-lite"/>
    </source>
</evidence>
<organism evidence="3 4">
    <name type="scientific">Phrynocephalus forsythii</name>
    <dbReference type="NCBI Taxonomy" id="171643"/>
    <lineage>
        <taxon>Eukaryota</taxon>
        <taxon>Metazoa</taxon>
        <taxon>Chordata</taxon>
        <taxon>Craniata</taxon>
        <taxon>Vertebrata</taxon>
        <taxon>Euteleostomi</taxon>
        <taxon>Lepidosauria</taxon>
        <taxon>Squamata</taxon>
        <taxon>Bifurcata</taxon>
        <taxon>Unidentata</taxon>
        <taxon>Episquamata</taxon>
        <taxon>Toxicofera</taxon>
        <taxon>Iguania</taxon>
        <taxon>Acrodonta</taxon>
        <taxon>Agamidae</taxon>
        <taxon>Agaminae</taxon>
        <taxon>Phrynocephalus</taxon>
    </lineage>
</organism>
<sequence length="520" mass="59630">MTKPDCIHFGSESFQNTMKVTRRLLKEFLENLSKSDLQALQSTLNTEEINGTIIPKSKLEEMDALGTANMLINYHGNNSLKALCEALGHIPRNDLLQEIRNKIAYEEQKTENQKDEMDGSPAKKRKLEDLPSYNGKYSLSDMEDYASENQVQLIRQLQRYLEPAAFETLEKRLAGSTLKNSFSFTSEQYYKLHHCRDLNTYLNNIISGKKSQGVPKEVLDLLFSAIKNKNKRESHKNRRDVKNASVESDEEEDGGIQDMNKGKNDSSIPESVTKSTTSSLPESAGECKIDKEMKNPLANEEKSNVQVSPKDEFIEPNEREKMKDTVESNKAIIKKRAKEETDDVPNTMPENDLNEKLKVAFGTLKKKYQEEGLDLSPDSQLYVDQVTVCEHKRYSCLRAQNVLRVKLPEETEYRILRILEDKKDLTCKGNLKKNVEFELQFNMAVLAIWRSELIHGGEFFSRDASSFKEYEEFLEKFVAQVVLPIVALYKKAWQDIFQKAWADSRHFTTRSGTATRATQS</sequence>
<dbReference type="OrthoDB" id="9048727at2759"/>
<dbReference type="SMART" id="SM01289">
    <property type="entry name" value="PYRIN"/>
    <property type="match status" value="1"/>
</dbReference>
<dbReference type="InterPro" id="IPR004020">
    <property type="entry name" value="DAPIN"/>
</dbReference>
<keyword evidence="4" id="KW-1185">Reference proteome</keyword>
<proteinExistence type="predicted"/>
<accession>A0A9Q1AVK8</accession>
<dbReference type="SUPFAM" id="SSF47986">
    <property type="entry name" value="DEATH domain"/>
    <property type="match status" value="1"/>
</dbReference>